<comment type="caution">
    <text evidence="1">The sequence shown here is derived from an EMBL/GenBank/DDBJ whole genome shotgun (WGS) entry which is preliminary data.</text>
</comment>
<accession>A0ABQ9DT47</accession>
<keyword evidence="2" id="KW-1185">Reference proteome</keyword>
<dbReference type="EMBL" id="WHWB01032531">
    <property type="protein sequence ID" value="KAJ7425344.1"/>
    <property type="molecule type" value="Genomic_DNA"/>
</dbReference>
<evidence type="ECO:0000313" key="2">
    <source>
        <dbReference type="Proteomes" id="UP001145742"/>
    </source>
</evidence>
<protein>
    <submittedName>
        <fullName evidence="1">Uncharacterized protein</fullName>
    </submittedName>
</protein>
<sequence length="244" mass="26862">MRSPLSLLVSRLKRPSDLSPLPSRLFTIFIALLWTLSSDLIPYVVVPNLPTMFKKDPVRDSIEALLKSTQKDYVNWLSLTSLVDYLLRKSGIGSGKISSYFLQDSCVVRSIVFCYCTVTVPQQLIVASEPGLVLSDSYGHGCCGGIVSCYVVESTKYCATEVSMRKILAEPDKENHVKSAEVTSEPGLPPAEDSLGFKKTVEDKAFHQAGPSLNAMRCHYFPMGQHYPKSGMIYPGKGTPETCP</sequence>
<evidence type="ECO:0000313" key="1">
    <source>
        <dbReference type="EMBL" id="KAJ7425344.1"/>
    </source>
</evidence>
<dbReference type="Proteomes" id="UP001145742">
    <property type="component" value="Unassembled WGS sequence"/>
</dbReference>
<gene>
    <name evidence="1" type="ORF">WISP_23681</name>
</gene>
<reference evidence="1" key="1">
    <citation type="submission" date="2019-10" db="EMBL/GenBank/DDBJ databases">
        <authorList>
            <person name="Soares A.E.R."/>
            <person name="Aleixo A."/>
            <person name="Schneider P."/>
            <person name="Miyaki C.Y."/>
            <person name="Schneider M.P."/>
            <person name="Mello C."/>
            <person name="Vasconcelos A.T.R."/>
        </authorList>
    </citation>
    <scope>NUCLEOTIDE SEQUENCE</scope>
    <source>
        <tissue evidence="1">Muscle</tissue>
    </source>
</reference>
<proteinExistence type="predicted"/>
<organism evidence="1 2">
    <name type="scientific">Willisornis vidua</name>
    <name type="common">Xingu scale-backed antbird</name>
    <dbReference type="NCBI Taxonomy" id="1566151"/>
    <lineage>
        <taxon>Eukaryota</taxon>
        <taxon>Metazoa</taxon>
        <taxon>Chordata</taxon>
        <taxon>Craniata</taxon>
        <taxon>Vertebrata</taxon>
        <taxon>Euteleostomi</taxon>
        <taxon>Archelosauria</taxon>
        <taxon>Archosauria</taxon>
        <taxon>Dinosauria</taxon>
        <taxon>Saurischia</taxon>
        <taxon>Theropoda</taxon>
        <taxon>Coelurosauria</taxon>
        <taxon>Aves</taxon>
        <taxon>Neognathae</taxon>
        <taxon>Neoaves</taxon>
        <taxon>Telluraves</taxon>
        <taxon>Australaves</taxon>
        <taxon>Passeriformes</taxon>
        <taxon>Thamnophilidae</taxon>
        <taxon>Willisornis</taxon>
    </lineage>
</organism>
<name>A0ABQ9DT47_9PASS</name>